<dbReference type="Proteomes" id="UP000566995">
    <property type="component" value="Unassembled WGS sequence"/>
</dbReference>
<gene>
    <name evidence="2" type="ORF">HNP46_006367</name>
</gene>
<sequence length="258" mass="29349">MLPTTPEGTSAETPSVAKKSCKQRLTRVVLLFVAVLAVIAGLGFAWLWSVEKAYLIGADTETARIGINTDDPFCYKHLDTCTPMSKAVARQGSYLNYIILMAHYRTAEIEKLQMVSDPERLGDFDFRAADSLMLDAVAYLSDNQLYHLLGAEELLYSEEARQEWLSSIEEKWTPWVKQSARLEAKSGLTEEEQAKLRTCWSKLDRRFGGKHRLIVDYVQKRTYGACSETVAPIHRASEGSLWEYSDEHYAPRYDYSQN</sequence>
<feature type="transmembrane region" description="Helical" evidence="1">
    <location>
        <begin position="28"/>
        <end position="48"/>
    </location>
</feature>
<dbReference type="AlphaFoldDB" id="A0A7W7P507"/>
<keyword evidence="1" id="KW-1133">Transmembrane helix</keyword>
<name>A0A7W7P507_PSENT</name>
<evidence type="ECO:0000256" key="1">
    <source>
        <dbReference type="SAM" id="Phobius"/>
    </source>
</evidence>
<keyword evidence="1" id="KW-0812">Transmembrane</keyword>
<accession>A0A7W7P507</accession>
<evidence type="ECO:0000313" key="3">
    <source>
        <dbReference type="Proteomes" id="UP000566995"/>
    </source>
</evidence>
<proteinExistence type="predicted"/>
<dbReference type="EMBL" id="JACHLI010000040">
    <property type="protein sequence ID" value="MBB4867454.1"/>
    <property type="molecule type" value="Genomic_DNA"/>
</dbReference>
<dbReference type="RefSeq" id="WP_184596974.1">
    <property type="nucleotide sequence ID" value="NZ_JACHLI010000040.1"/>
</dbReference>
<evidence type="ECO:0000313" key="2">
    <source>
        <dbReference type="EMBL" id="MBB4867454.1"/>
    </source>
</evidence>
<comment type="caution">
    <text evidence="2">The sequence shown here is derived from an EMBL/GenBank/DDBJ whole genome shotgun (WGS) entry which is preliminary data.</text>
</comment>
<organism evidence="2 3">
    <name type="scientific">Pseudomonas nitroreducens</name>
    <dbReference type="NCBI Taxonomy" id="46680"/>
    <lineage>
        <taxon>Bacteria</taxon>
        <taxon>Pseudomonadati</taxon>
        <taxon>Pseudomonadota</taxon>
        <taxon>Gammaproteobacteria</taxon>
        <taxon>Pseudomonadales</taxon>
        <taxon>Pseudomonadaceae</taxon>
        <taxon>Pseudomonas</taxon>
    </lineage>
</organism>
<keyword evidence="1" id="KW-0472">Membrane</keyword>
<reference evidence="2 3" key="1">
    <citation type="submission" date="2020-08" db="EMBL/GenBank/DDBJ databases">
        <title>Functional genomics of gut bacteria from endangered species of beetles.</title>
        <authorList>
            <person name="Carlos-Shanley C."/>
        </authorList>
    </citation>
    <scope>NUCLEOTIDE SEQUENCE [LARGE SCALE GENOMIC DNA]</scope>
    <source>
        <strain evidence="2 3">S00179</strain>
    </source>
</reference>
<protein>
    <submittedName>
        <fullName evidence="2">Uncharacterized protein</fullName>
    </submittedName>
</protein>